<gene>
    <name evidence="2" type="ORF">GCM10012284_33760</name>
</gene>
<protein>
    <submittedName>
        <fullName evidence="2">Uncharacterized protein</fullName>
    </submittedName>
</protein>
<proteinExistence type="predicted"/>
<accession>A0A8J3BZL2</accession>
<feature type="compositionally biased region" description="Basic and acidic residues" evidence="1">
    <location>
        <begin position="68"/>
        <end position="81"/>
    </location>
</feature>
<feature type="compositionally biased region" description="Basic and acidic residues" evidence="1">
    <location>
        <begin position="48"/>
        <end position="60"/>
    </location>
</feature>
<organism evidence="2 3">
    <name type="scientific">Mangrovihabitans endophyticus</name>
    <dbReference type="NCBI Taxonomy" id="1751298"/>
    <lineage>
        <taxon>Bacteria</taxon>
        <taxon>Bacillati</taxon>
        <taxon>Actinomycetota</taxon>
        <taxon>Actinomycetes</taxon>
        <taxon>Micromonosporales</taxon>
        <taxon>Micromonosporaceae</taxon>
        <taxon>Mangrovihabitans</taxon>
    </lineage>
</organism>
<evidence type="ECO:0000313" key="2">
    <source>
        <dbReference type="EMBL" id="GGK96743.1"/>
    </source>
</evidence>
<name>A0A8J3BZL2_9ACTN</name>
<reference evidence="2" key="2">
    <citation type="submission" date="2020-09" db="EMBL/GenBank/DDBJ databases">
        <authorList>
            <person name="Sun Q."/>
            <person name="Zhou Y."/>
        </authorList>
    </citation>
    <scope>NUCLEOTIDE SEQUENCE</scope>
    <source>
        <strain evidence="2">CGMCC 4.7299</strain>
    </source>
</reference>
<dbReference type="EMBL" id="BMMX01000014">
    <property type="protein sequence ID" value="GGK96743.1"/>
    <property type="molecule type" value="Genomic_DNA"/>
</dbReference>
<sequence>MGRRTRIVERAGPRTRRTWVGVSYKRRPPSGGDEGRPGFGSGGVEPNRLGDRGGRNHRESGNANKLAELCRSRRSVTRDSDCNLPDRGWPDNNMPANNMNTCRNNSMPYTWPAVEYPL</sequence>
<dbReference type="Proteomes" id="UP000656042">
    <property type="component" value="Unassembled WGS sequence"/>
</dbReference>
<evidence type="ECO:0000313" key="3">
    <source>
        <dbReference type="Proteomes" id="UP000656042"/>
    </source>
</evidence>
<evidence type="ECO:0000256" key="1">
    <source>
        <dbReference type="SAM" id="MobiDB-lite"/>
    </source>
</evidence>
<keyword evidence="3" id="KW-1185">Reference proteome</keyword>
<comment type="caution">
    <text evidence="2">The sequence shown here is derived from an EMBL/GenBank/DDBJ whole genome shotgun (WGS) entry which is preliminary data.</text>
</comment>
<dbReference type="AlphaFoldDB" id="A0A8J3BZL2"/>
<reference evidence="2" key="1">
    <citation type="journal article" date="2014" name="Int. J. Syst. Evol. Microbiol.">
        <title>Complete genome sequence of Corynebacterium casei LMG S-19264T (=DSM 44701T), isolated from a smear-ripened cheese.</title>
        <authorList>
            <consortium name="US DOE Joint Genome Institute (JGI-PGF)"/>
            <person name="Walter F."/>
            <person name="Albersmeier A."/>
            <person name="Kalinowski J."/>
            <person name="Ruckert C."/>
        </authorList>
    </citation>
    <scope>NUCLEOTIDE SEQUENCE</scope>
    <source>
        <strain evidence="2">CGMCC 4.7299</strain>
    </source>
</reference>
<feature type="compositionally biased region" description="Polar residues" evidence="1">
    <location>
        <begin position="94"/>
        <end position="108"/>
    </location>
</feature>
<feature type="region of interest" description="Disordered" evidence="1">
    <location>
        <begin position="21"/>
        <end position="108"/>
    </location>
</feature>